<sequence>MSGWPARRLTPWLVLAIAAQRLLELRLARANERWARGQGAAEYGQEHYPLFFVLHPAWMLGLLLEGRASRGRVNVPALLLFVLAQPLRYWVIRTLGRYWNTRILIVPGGERVTGGPFRFLKHPNYAVVALELASAPLAVGAWRTALAFTLLNAALLLLIRIPAEERALREYAAGRPGPSGQAGLE</sequence>
<dbReference type="PANTHER" id="PTHR43847">
    <property type="entry name" value="BLL3993 PROTEIN"/>
    <property type="match status" value="1"/>
</dbReference>
<accession>A0ABW1DH23</accession>
<gene>
    <name evidence="5" type="ORF">ACFPQ6_03735</name>
</gene>
<name>A0ABW1DH23_9DEIO</name>
<organism evidence="5 6">
    <name type="scientific">Deinococcus petrolearius</name>
    <dbReference type="NCBI Taxonomy" id="1751295"/>
    <lineage>
        <taxon>Bacteria</taxon>
        <taxon>Thermotogati</taxon>
        <taxon>Deinococcota</taxon>
        <taxon>Deinococci</taxon>
        <taxon>Deinococcales</taxon>
        <taxon>Deinococcaceae</taxon>
        <taxon>Deinococcus</taxon>
    </lineage>
</organism>
<comment type="subcellular location">
    <subcellularLocation>
        <location evidence="1">Membrane</location>
        <topology evidence="1">Multi-pass membrane protein</topology>
    </subcellularLocation>
</comment>
<evidence type="ECO:0000313" key="5">
    <source>
        <dbReference type="EMBL" id="MFC5847412.1"/>
    </source>
</evidence>
<keyword evidence="3" id="KW-1133">Transmembrane helix</keyword>
<dbReference type="RefSeq" id="WP_380046534.1">
    <property type="nucleotide sequence ID" value="NZ_JBHSOH010000005.1"/>
</dbReference>
<dbReference type="Proteomes" id="UP001595979">
    <property type="component" value="Unassembled WGS sequence"/>
</dbReference>
<proteinExistence type="predicted"/>
<evidence type="ECO:0000256" key="4">
    <source>
        <dbReference type="ARBA" id="ARBA00023136"/>
    </source>
</evidence>
<keyword evidence="5" id="KW-0489">Methyltransferase</keyword>
<dbReference type="PANTHER" id="PTHR43847:SF1">
    <property type="entry name" value="BLL3993 PROTEIN"/>
    <property type="match status" value="1"/>
</dbReference>
<evidence type="ECO:0000313" key="6">
    <source>
        <dbReference type="Proteomes" id="UP001595979"/>
    </source>
</evidence>
<dbReference type="InterPro" id="IPR007269">
    <property type="entry name" value="ICMT_MeTrfase"/>
</dbReference>
<evidence type="ECO:0000256" key="1">
    <source>
        <dbReference type="ARBA" id="ARBA00004141"/>
    </source>
</evidence>
<dbReference type="EMBL" id="JBHSOH010000005">
    <property type="protein sequence ID" value="MFC5847412.1"/>
    <property type="molecule type" value="Genomic_DNA"/>
</dbReference>
<reference evidence="6" key="1">
    <citation type="journal article" date="2019" name="Int. J. Syst. Evol. Microbiol.">
        <title>The Global Catalogue of Microorganisms (GCM) 10K type strain sequencing project: providing services to taxonomists for standard genome sequencing and annotation.</title>
        <authorList>
            <consortium name="The Broad Institute Genomics Platform"/>
            <consortium name="The Broad Institute Genome Sequencing Center for Infectious Disease"/>
            <person name="Wu L."/>
            <person name="Ma J."/>
        </authorList>
    </citation>
    <scope>NUCLEOTIDE SEQUENCE [LARGE SCALE GENOMIC DNA]</scope>
    <source>
        <strain evidence="6">CGMCC 1.15053</strain>
    </source>
</reference>
<evidence type="ECO:0000256" key="3">
    <source>
        <dbReference type="ARBA" id="ARBA00022989"/>
    </source>
</evidence>
<dbReference type="Pfam" id="PF04140">
    <property type="entry name" value="ICMT"/>
    <property type="match status" value="1"/>
</dbReference>
<protein>
    <submittedName>
        <fullName evidence="5">Isoprenylcysteine carboxyl methyltransferase family protein</fullName>
    </submittedName>
</protein>
<keyword evidence="4" id="KW-0472">Membrane</keyword>
<keyword evidence="2" id="KW-0812">Transmembrane</keyword>
<dbReference type="InterPro" id="IPR052527">
    <property type="entry name" value="Metal_cation-efflux_comp"/>
</dbReference>
<dbReference type="Gene3D" id="1.20.120.1630">
    <property type="match status" value="1"/>
</dbReference>
<evidence type="ECO:0000256" key="2">
    <source>
        <dbReference type="ARBA" id="ARBA00022692"/>
    </source>
</evidence>
<dbReference type="GO" id="GO:0032259">
    <property type="term" value="P:methylation"/>
    <property type="evidence" value="ECO:0007669"/>
    <property type="project" value="UniProtKB-KW"/>
</dbReference>
<dbReference type="GO" id="GO:0008168">
    <property type="term" value="F:methyltransferase activity"/>
    <property type="evidence" value="ECO:0007669"/>
    <property type="project" value="UniProtKB-KW"/>
</dbReference>
<keyword evidence="5" id="KW-0808">Transferase</keyword>
<comment type="caution">
    <text evidence="5">The sequence shown here is derived from an EMBL/GenBank/DDBJ whole genome shotgun (WGS) entry which is preliminary data.</text>
</comment>
<keyword evidence="6" id="KW-1185">Reference proteome</keyword>